<sequence length="458" mass="52704">MFCIEFLMKVDSEIPLSPIGSSAWQALLAKAPRQSKAQFKAWLTRLIAQLDALLSEQLSEVIQHPQFQQLEASWTGIESLTEVQVSQRRVKIKLLDASWQVVASDLNHSFDLKHSGLYQKLYANEFDTAGGVPFGLVMVDHKISADYNPDQEWDDLFTLQLLSELGEMAFCPMVLGVDELFFGDDPRRQLHDRARIDRILSSRDFVSWQLLRGRSSSRFLHLVMPEFLMRQPYQHCPAGFLFNQEQREHCALWGNSGYLVLSNVMREFDRISWFGFLRSYDDTGNYGAVVPNSGSLRTKVDLFAEDDGFWAAQGFMPLTSLYLSDQKGFFSNQSVWQAPSPDQRQLGMLQTNLMACRFGHYIKAQIRDQVGRYDSVESCRRSLERWLDQYISNVSYGEDSILARYPLRSCYVRIEESEHDKTRYLCEIMLQPQYQFEMMDAKVVLTASVSGQEVGESQ</sequence>
<dbReference type="Pfam" id="PF18945">
    <property type="entry name" value="VipB_2"/>
    <property type="match status" value="1"/>
</dbReference>
<accession>A0A0H3ZTD1</accession>
<dbReference type="InterPro" id="IPR044032">
    <property type="entry name" value="TssC1_C"/>
</dbReference>
<dbReference type="PANTHER" id="PTHR35565">
    <property type="entry name" value="CYTOPLASMIC PROTEIN-RELATED"/>
    <property type="match status" value="1"/>
</dbReference>
<protein>
    <submittedName>
        <fullName evidence="3">Uncharacterized protein ImpD</fullName>
    </submittedName>
</protein>
<dbReference type="AlphaFoldDB" id="A0A0H3ZTD1"/>
<dbReference type="InterPro" id="IPR044031">
    <property type="entry name" value="TssC1_N"/>
</dbReference>
<reference evidence="3" key="1">
    <citation type="journal article" date="2015" name="MBio">
        <title>Eco-Evolutionary Dynamics of Episomes among Ecologically Cohesive Bacterial Populations.</title>
        <authorList>
            <person name="Xue H."/>
            <person name="Cordero O.X."/>
            <person name="Camas F.M."/>
            <person name="Trimble W."/>
            <person name="Meyer F."/>
            <person name="Guglielmini J."/>
            <person name="Rocha E.P."/>
            <person name="Polz M.F."/>
        </authorList>
    </citation>
    <scope>NUCLEOTIDE SEQUENCE</scope>
    <source>
        <strain evidence="3">FF_472</strain>
    </source>
</reference>
<evidence type="ECO:0000259" key="1">
    <source>
        <dbReference type="Pfam" id="PF05943"/>
    </source>
</evidence>
<evidence type="ECO:0000313" key="3">
    <source>
        <dbReference type="EMBL" id="AKN39603.1"/>
    </source>
</evidence>
<proteinExistence type="predicted"/>
<dbReference type="InterPro" id="IPR010269">
    <property type="entry name" value="T6SS_TssC-like"/>
</dbReference>
<dbReference type="PANTHER" id="PTHR35565:SF1">
    <property type="entry name" value="TYPE VI SECRETION SYSTEM CONTRACTILE SHEATH LARGE SUBUNIT"/>
    <property type="match status" value="1"/>
</dbReference>
<feature type="domain" description="TssC1 C-terminal" evidence="2">
    <location>
        <begin position="346"/>
        <end position="448"/>
    </location>
</feature>
<evidence type="ECO:0000259" key="2">
    <source>
        <dbReference type="Pfam" id="PF18945"/>
    </source>
</evidence>
<name>A0A0H3ZTD1_9GAMM</name>
<organism evidence="3">
    <name type="scientific">Enterovibrio norvegicus</name>
    <dbReference type="NCBI Taxonomy" id="188144"/>
    <lineage>
        <taxon>Bacteria</taxon>
        <taxon>Pseudomonadati</taxon>
        <taxon>Pseudomonadota</taxon>
        <taxon>Gammaproteobacteria</taxon>
        <taxon>Vibrionales</taxon>
        <taxon>Vibrionaceae</taxon>
        <taxon>Enterovibrio</taxon>
    </lineage>
</organism>
<dbReference type="EMBL" id="KP795652">
    <property type="protein sequence ID" value="AKN39603.1"/>
    <property type="molecule type" value="Genomic_DNA"/>
</dbReference>
<feature type="domain" description="TssC1 N-terminal" evidence="1">
    <location>
        <begin position="45"/>
        <end position="335"/>
    </location>
</feature>
<dbReference type="Pfam" id="PF05943">
    <property type="entry name" value="VipB"/>
    <property type="match status" value="1"/>
</dbReference>
<dbReference type="CDD" id="cd07177">
    <property type="entry name" value="terB_like"/>
    <property type="match status" value="1"/>
</dbReference>